<keyword evidence="6" id="KW-1185">Reference proteome</keyword>
<evidence type="ECO:0000256" key="2">
    <source>
        <dbReference type="ARBA" id="ARBA00022884"/>
    </source>
</evidence>
<dbReference type="GO" id="GO:0005634">
    <property type="term" value="C:nucleus"/>
    <property type="evidence" value="ECO:0007669"/>
    <property type="project" value="TreeGrafter"/>
</dbReference>
<evidence type="ECO:0000256" key="3">
    <source>
        <dbReference type="SAM" id="MobiDB-lite"/>
    </source>
</evidence>
<sequence length="148" mass="16552">MPRRRRPPPSLLTTLDTLTTTPPPAPLPATQFIARVLENTGKHLYRVESPDGQEFLVELPKTYRSVVWVRRNRFVLVDTEGFGDGEGGKIGGEIKVVVRGEKGWMGMGYWPKHFTIGYEGEDDEMYEGQEESVVGKMPPGSDGNDESE</sequence>
<dbReference type="InterPro" id="IPR012340">
    <property type="entry name" value="NA-bd_OB-fold"/>
</dbReference>
<dbReference type="PANTHER" id="PTHR21641">
    <property type="entry name" value="TRANSLATION INITIATION FACTOR-RELATED"/>
    <property type="match status" value="1"/>
</dbReference>
<dbReference type="STRING" id="42249.A0A317STK8"/>
<dbReference type="GO" id="GO:0003743">
    <property type="term" value="F:translation initiation factor activity"/>
    <property type="evidence" value="ECO:0007669"/>
    <property type="project" value="InterPro"/>
</dbReference>
<dbReference type="AlphaFoldDB" id="A0A317STK8"/>
<feature type="domain" description="S1-like" evidence="4">
    <location>
        <begin position="31"/>
        <end position="87"/>
    </location>
</feature>
<feature type="region of interest" description="Disordered" evidence="3">
    <location>
        <begin position="125"/>
        <end position="148"/>
    </location>
</feature>
<dbReference type="InterPro" id="IPR001253">
    <property type="entry name" value="TIF_eIF-1A"/>
</dbReference>
<evidence type="ECO:0000313" key="6">
    <source>
        <dbReference type="Proteomes" id="UP000246991"/>
    </source>
</evidence>
<reference evidence="5 6" key="1">
    <citation type="submission" date="2018-03" db="EMBL/GenBank/DDBJ databases">
        <title>Genomes of Pezizomycetes fungi and the evolution of truffles.</title>
        <authorList>
            <person name="Murat C."/>
            <person name="Payen T."/>
            <person name="Noel B."/>
            <person name="Kuo A."/>
            <person name="Martin F.M."/>
        </authorList>
    </citation>
    <scope>NUCLEOTIDE SEQUENCE [LARGE SCALE GENOMIC DNA]</scope>
    <source>
        <strain evidence="5">091103-1</strain>
    </source>
</reference>
<evidence type="ECO:0000313" key="5">
    <source>
        <dbReference type="EMBL" id="PWW77733.1"/>
    </source>
</evidence>
<dbReference type="InterPro" id="IPR006196">
    <property type="entry name" value="RNA-binding_domain_S1_IF1"/>
</dbReference>
<feature type="region of interest" description="Disordered" evidence="3">
    <location>
        <begin position="1"/>
        <end position="23"/>
    </location>
</feature>
<organism evidence="5 6">
    <name type="scientific">Tuber magnatum</name>
    <name type="common">white Piedmont truffle</name>
    <dbReference type="NCBI Taxonomy" id="42249"/>
    <lineage>
        <taxon>Eukaryota</taxon>
        <taxon>Fungi</taxon>
        <taxon>Dikarya</taxon>
        <taxon>Ascomycota</taxon>
        <taxon>Pezizomycotina</taxon>
        <taxon>Pezizomycetes</taxon>
        <taxon>Pezizales</taxon>
        <taxon>Tuberaceae</taxon>
        <taxon>Tuber</taxon>
    </lineage>
</organism>
<feature type="compositionally biased region" description="Low complexity" evidence="3">
    <location>
        <begin position="11"/>
        <end position="20"/>
    </location>
</feature>
<gene>
    <name evidence="5" type="ORF">C7212DRAFT_350908</name>
</gene>
<protein>
    <recommendedName>
        <fullName evidence="4">S1-like domain-containing protein</fullName>
    </recommendedName>
</protein>
<dbReference type="PANTHER" id="PTHR21641:SF0">
    <property type="entry name" value="RNA-BINDING PROTEIN EIF1AD-RELATED"/>
    <property type="match status" value="1"/>
</dbReference>
<evidence type="ECO:0000259" key="4">
    <source>
        <dbReference type="Pfam" id="PF01176"/>
    </source>
</evidence>
<name>A0A317STK8_9PEZI</name>
<dbReference type="OrthoDB" id="1738325at2759"/>
<evidence type="ECO:0000256" key="1">
    <source>
        <dbReference type="ARBA" id="ARBA00007340"/>
    </source>
</evidence>
<comment type="caution">
    <text evidence="5">The sequence shown here is derived from an EMBL/GenBank/DDBJ whole genome shotgun (WGS) entry which is preliminary data.</text>
</comment>
<proteinExistence type="inferred from homology"/>
<accession>A0A317STK8</accession>
<dbReference type="InterPro" id="IPR039294">
    <property type="entry name" value="EIF1AD"/>
</dbReference>
<dbReference type="SMART" id="SM00652">
    <property type="entry name" value="eIF1a"/>
    <property type="match status" value="1"/>
</dbReference>
<dbReference type="GO" id="GO:0003723">
    <property type="term" value="F:RNA binding"/>
    <property type="evidence" value="ECO:0007669"/>
    <property type="project" value="UniProtKB-KW"/>
</dbReference>
<dbReference type="EMBL" id="PYWC01000020">
    <property type="protein sequence ID" value="PWW77733.1"/>
    <property type="molecule type" value="Genomic_DNA"/>
</dbReference>
<dbReference type="Gene3D" id="2.40.50.140">
    <property type="entry name" value="Nucleic acid-binding proteins"/>
    <property type="match status" value="1"/>
</dbReference>
<comment type="similarity">
    <text evidence="1">Belongs to the EIF1AD family.</text>
</comment>
<dbReference type="Pfam" id="PF01176">
    <property type="entry name" value="eIF-1a"/>
    <property type="match status" value="1"/>
</dbReference>
<keyword evidence="2" id="KW-0694">RNA-binding</keyword>
<dbReference type="SUPFAM" id="SSF50249">
    <property type="entry name" value="Nucleic acid-binding proteins"/>
    <property type="match status" value="1"/>
</dbReference>
<dbReference type="Proteomes" id="UP000246991">
    <property type="component" value="Unassembled WGS sequence"/>
</dbReference>